<name>A0NQ93_ROSAI</name>
<dbReference type="RefSeq" id="WP_006933080.1">
    <property type="nucleotide sequence ID" value="NZ_AAUW01000004.1"/>
</dbReference>
<dbReference type="Proteomes" id="UP000004848">
    <property type="component" value="Unassembled WGS sequence"/>
</dbReference>
<dbReference type="OrthoDB" id="7875566at2"/>
<dbReference type="Pfam" id="PF09684">
    <property type="entry name" value="Tail_P2_I"/>
    <property type="match status" value="1"/>
</dbReference>
<dbReference type="EMBL" id="AAUW01000004">
    <property type="protein sequence ID" value="EAV44951.1"/>
    <property type="molecule type" value="Genomic_DNA"/>
</dbReference>
<accession>A0NQ93</accession>
<sequence>MTETLLPSNATPIEVALDRAGDQAPKIDPALSYISGWKHSVQPDDLRPYLVHEFGMGLLQPYVATYGGILALRRPWCEVRGTHEAISQGLAVAGYSGTLKDPPARRLAWAEFQIDLDRVRDEKDDLGIIAGLVEISRPERSTFRRGVHGYDVPAAEGCRTRLSGSILGDDSGVRIDGKGPKWSFGRAYRYTHVLTEGDLTALGVWLPEVPSQLWADMEFPWATATFKWADDAALGRRVSMASAIEALPCWVRFADDADQTIGYRRAVCRGVEQGLTGYAFGTDFLEPNLENPIGVHVFARTGFGDGYGSEAASVSIVFGADVTDQSKPGQLWLEPAGLTGGVEIASQPISILFGETVREYVQFFLRF</sequence>
<evidence type="ECO:0000313" key="1">
    <source>
        <dbReference type="EMBL" id="EAV44951.1"/>
    </source>
</evidence>
<dbReference type="eggNOG" id="COG4385">
    <property type="taxonomic scope" value="Bacteria"/>
</dbReference>
<proteinExistence type="predicted"/>
<protein>
    <submittedName>
        <fullName evidence="1">Phage protein gp27</fullName>
    </submittedName>
</protein>
<organism evidence="1 2">
    <name type="scientific">Roseibium aggregatum (strain ATCC 25650 / DSM 13394 / JCM 20685 / NBRC 16684 / NCIMB 2208 / IAM 12614 / B1)</name>
    <name type="common">Stappia aggregata</name>
    <dbReference type="NCBI Taxonomy" id="384765"/>
    <lineage>
        <taxon>Bacteria</taxon>
        <taxon>Pseudomonadati</taxon>
        <taxon>Pseudomonadota</taxon>
        <taxon>Alphaproteobacteria</taxon>
        <taxon>Hyphomicrobiales</taxon>
        <taxon>Stappiaceae</taxon>
        <taxon>Roseibium</taxon>
    </lineage>
</organism>
<dbReference type="GeneID" id="68845710"/>
<dbReference type="AlphaFoldDB" id="A0NQ93"/>
<gene>
    <name evidence="1" type="ORF">SIAM614_13088</name>
</gene>
<evidence type="ECO:0000313" key="2">
    <source>
        <dbReference type="Proteomes" id="UP000004848"/>
    </source>
</evidence>
<reference evidence="1 2" key="1">
    <citation type="submission" date="2006-05" db="EMBL/GenBank/DDBJ databases">
        <authorList>
            <person name="King G."/>
            <person name="Ferriera S."/>
            <person name="Johnson J."/>
            <person name="Kravitz S."/>
            <person name="Beeson K."/>
            <person name="Sutton G."/>
            <person name="Rogers Y.-H."/>
            <person name="Friedman R."/>
            <person name="Frazier M."/>
            <person name="Venter J.C."/>
        </authorList>
    </citation>
    <scope>NUCLEOTIDE SEQUENCE [LARGE SCALE GENOMIC DNA]</scope>
    <source>
        <strain evidence="2">ATCC 25650 / DSM 13394 / JCM 20685 / NBRC 16684 / NCIMB 2208 / IAM 12614 / B1</strain>
    </source>
</reference>
<dbReference type="InterPro" id="IPR006521">
    <property type="entry name" value="Tail_protein_I"/>
</dbReference>
<comment type="caution">
    <text evidence="1">The sequence shown here is derived from an EMBL/GenBank/DDBJ whole genome shotgun (WGS) entry which is preliminary data.</text>
</comment>